<feature type="compositionally biased region" description="Low complexity" evidence="1">
    <location>
        <begin position="1"/>
        <end position="20"/>
    </location>
</feature>
<evidence type="ECO:0000256" key="1">
    <source>
        <dbReference type="SAM" id="MobiDB-lite"/>
    </source>
</evidence>
<evidence type="ECO:0000313" key="3">
    <source>
        <dbReference type="Proteomes" id="UP001311232"/>
    </source>
</evidence>
<dbReference type="EMBL" id="JAHHUM010000136">
    <property type="protein sequence ID" value="KAK5622329.1"/>
    <property type="molecule type" value="Genomic_DNA"/>
</dbReference>
<name>A0AAV9SNF2_9TELE</name>
<reference evidence="2 3" key="1">
    <citation type="submission" date="2021-06" db="EMBL/GenBank/DDBJ databases">
        <authorList>
            <person name="Palmer J.M."/>
        </authorList>
    </citation>
    <scope>NUCLEOTIDE SEQUENCE [LARGE SCALE GENOMIC DNA]</scope>
    <source>
        <strain evidence="2 3">MEX-2019</strain>
        <tissue evidence="2">Muscle</tissue>
    </source>
</reference>
<dbReference type="Proteomes" id="UP001311232">
    <property type="component" value="Unassembled WGS sequence"/>
</dbReference>
<feature type="region of interest" description="Disordered" evidence="1">
    <location>
        <begin position="1"/>
        <end position="24"/>
    </location>
</feature>
<protein>
    <submittedName>
        <fullName evidence="2">Uncharacterized protein</fullName>
    </submittedName>
</protein>
<comment type="caution">
    <text evidence="2">The sequence shown here is derived from an EMBL/GenBank/DDBJ whole genome shotgun (WGS) entry which is preliminary data.</text>
</comment>
<evidence type="ECO:0000313" key="2">
    <source>
        <dbReference type="EMBL" id="KAK5622329.1"/>
    </source>
</evidence>
<organism evidence="2 3">
    <name type="scientific">Crenichthys baileyi</name>
    <name type="common">White River springfish</name>
    <dbReference type="NCBI Taxonomy" id="28760"/>
    <lineage>
        <taxon>Eukaryota</taxon>
        <taxon>Metazoa</taxon>
        <taxon>Chordata</taxon>
        <taxon>Craniata</taxon>
        <taxon>Vertebrata</taxon>
        <taxon>Euteleostomi</taxon>
        <taxon>Actinopterygii</taxon>
        <taxon>Neopterygii</taxon>
        <taxon>Teleostei</taxon>
        <taxon>Neoteleostei</taxon>
        <taxon>Acanthomorphata</taxon>
        <taxon>Ovalentaria</taxon>
        <taxon>Atherinomorphae</taxon>
        <taxon>Cyprinodontiformes</taxon>
        <taxon>Goodeidae</taxon>
        <taxon>Crenichthys</taxon>
    </lineage>
</organism>
<accession>A0AAV9SNF2</accession>
<sequence length="65" mass="6987">MIRKSPSSPEDAPASSSRPSNKGRCILQHTAEFKAKGQTQTAASAVLESCLKGKQREEVMLWVAG</sequence>
<keyword evidence="3" id="KW-1185">Reference proteome</keyword>
<dbReference type="AlphaFoldDB" id="A0AAV9SNF2"/>
<proteinExistence type="predicted"/>
<gene>
    <name evidence="2" type="ORF">CRENBAI_005353</name>
</gene>